<dbReference type="CDD" id="cd01398">
    <property type="entry name" value="RPI_A"/>
    <property type="match status" value="1"/>
</dbReference>
<evidence type="ECO:0000313" key="4">
    <source>
        <dbReference type="Proteomes" id="UP000187425"/>
    </source>
</evidence>
<sequence>MDFRKKSCAAEALKYIENDTTIGLGGGSTISYLIGNIKKADLRVKVVTPSFTTASLCVQNGLQVVPTWSVDRIAVAFDGCDEVDEQLHALKSGGGIHTKEKLIASMADHYILLVDETKLVNKLTFKHPVVLEILMDALSYVQHSVKSLGGKPEIRTSASKDGYTVSDHGNVLLDVFFDKVEDSTALQTELKAINGVIETSLFTKEVTSALVAGSSGIKVISK</sequence>
<reference evidence="3 4" key="1">
    <citation type="submission" date="2016-11" db="EMBL/GenBank/DDBJ databases">
        <title>Paenibacillus species isolates.</title>
        <authorList>
            <person name="Beno S.M."/>
        </authorList>
    </citation>
    <scope>NUCLEOTIDE SEQUENCE [LARGE SCALE GENOMIC DNA]</scope>
    <source>
        <strain evidence="3 4">FSL H7-0443</strain>
    </source>
</reference>
<dbReference type="Proteomes" id="UP000187425">
    <property type="component" value="Unassembled WGS sequence"/>
</dbReference>
<protein>
    <recommendedName>
        <fullName evidence="2">Ribose 5-phosphate isomerase A</fullName>
        <ecNumber evidence="2">5.3.1.6</ecNumber>
    </recommendedName>
</protein>
<dbReference type="InterPro" id="IPR037171">
    <property type="entry name" value="NagB/RpiA_transferase-like"/>
</dbReference>
<dbReference type="SUPFAM" id="SSF100950">
    <property type="entry name" value="NagB/RpiA/CoA transferase-like"/>
    <property type="match status" value="1"/>
</dbReference>
<dbReference type="SUPFAM" id="SSF75445">
    <property type="entry name" value="D-ribose-5-phosphate isomerase (RpiA), lid domain"/>
    <property type="match status" value="1"/>
</dbReference>
<dbReference type="Gene3D" id="3.30.70.260">
    <property type="match status" value="1"/>
</dbReference>
<evidence type="ECO:0000313" key="3">
    <source>
        <dbReference type="EMBL" id="OME69472.1"/>
    </source>
</evidence>
<dbReference type="EMBL" id="MPTW01000007">
    <property type="protein sequence ID" value="OME69472.1"/>
    <property type="molecule type" value="Genomic_DNA"/>
</dbReference>
<dbReference type="AlphaFoldDB" id="A0A1R0ZGD1"/>
<comment type="caution">
    <text evidence="3">The sequence shown here is derived from an EMBL/GenBank/DDBJ whole genome shotgun (WGS) entry which is preliminary data.</text>
</comment>
<name>A0A1R0ZGD1_9BACL</name>
<dbReference type="GO" id="GO:0009052">
    <property type="term" value="P:pentose-phosphate shunt, non-oxidative branch"/>
    <property type="evidence" value="ECO:0007669"/>
    <property type="project" value="InterPro"/>
</dbReference>
<dbReference type="GO" id="GO:0006014">
    <property type="term" value="P:D-ribose metabolic process"/>
    <property type="evidence" value="ECO:0007669"/>
    <property type="project" value="TreeGrafter"/>
</dbReference>
<evidence type="ECO:0000256" key="2">
    <source>
        <dbReference type="NCBIfam" id="TIGR00021"/>
    </source>
</evidence>
<dbReference type="NCBIfam" id="TIGR00021">
    <property type="entry name" value="rpiA"/>
    <property type="match status" value="1"/>
</dbReference>
<organism evidence="3 4">
    <name type="scientific">Paenibacillus odorifer</name>
    <dbReference type="NCBI Taxonomy" id="189426"/>
    <lineage>
        <taxon>Bacteria</taxon>
        <taxon>Bacillati</taxon>
        <taxon>Bacillota</taxon>
        <taxon>Bacilli</taxon>
        <taxon>Bacillales</taxon>
        <taxon>Paenibacillaceae</taxon>
        <taxon>Paenibacillus</taxon>
    </lineage>
</organism>
<gene>
    <name evidence="3" type="ORF">BSK65_14770</name>
</gene>
<dbReference type="Pfam" id="PF06026">
    <property type="entry name" value="Rib_5-P_isom_A"/>
    <property type="match status" value="1"/>
</dbReference>
<dbReference type="PANTHER" id="PTHR11934">
    <property type="entry name" value="RIBOSE-5-PHOSPHATE ISOMERASE"/>
    <property type="match status" value="1"/>
</dbReference>
<evidence type="ECO:0000256" key="1">
    <source>
        <dbReference type="ARBA" id="ARBA00023235"/>
    </source>
</evidence>
<dbReference type="OrthoDB" id="5870696at2"/>
<keyword evidence="1 3" id="KW-0413">Isomerase</keyword>
<proteinExistence type="predicted"/>
<dbReference type="RefSeq" id="WP_076285073.1">
    <property type="nucleotide sequence ID" value="NZ_MPTW01000007.1"/>
</dbReference>
<dbReference type="EC" id="5.3.1.6" evidence="2"/>
<accession>A0A1R0ZGD1</accession>
<dbReference type="InterPro" id="IPR004788">
    <property type="entry name" value="Ribose5P_isomerase_type_A"/>
</dbReference>
<dbReference type="Gene3D" id="3.40.50.1360">
    <property type="match status" value="1"/>
</dbReference>
<dbReference type="GO" id="GO:0005829">
    <property type="term" value="C:cytosol"/>
    <property type="evidence" value="ECO:0007669"/>
    <property type="project" value="TreeGrafter"/>
</dbReference>
<dbReference type="GO" id="GO:0004751">
    <property type="term" value="F:ribose-5-phosphate isomerase activity"/>
    <property type="evidence" value="ECO:0007669"/>
    <property type="project" value="UniProtKB-UniRule"/>
</dbReference>
<dbReference type="PANTHER" id="PTHR11934:SF0">
    <property type="entry name" value="RIBOSE-5-PHOSPHATE ISOMERASE"/>
    <property type="match status" value="1"/>
</dbReference>